<feature type="compositionally biased region" description="Low complexity" evidence="1">
    <location>
        <begin position="126"/>
        <end position="135"/>
    </location>
</feature>
<reference evidence="3" key="1">
    <citation type="submission" date="2025-08" db="UniProtKB">
        <authorList>
            <consortium name="RefSeq"/>
        </authorList>
    </citation>
    <scope>IDENTIFICATION</scope>
</reference>
<evidence type="ECO:0000256" key="1">
    <source>
        <dbReference type="SAM" id="MobiDB-lite"/>
    </source>
</evidence>
<dbReference type="KEGG" id="tnl:113495491"/>
<evidence type="ECO:0000313" key="2">
    <source>
        <dbReference type="Proteomes" id="UP000322000"/>
    </source>
</evidence>
<name>A0A7E5VP28_TRINI</name>
<keyword evidence="2" id="KW-1185">Reference proteome</keyword>
<organism evidence="2 3">
    <name type="scientific">Trichoplusia ni</name>
    <name type="common">Cabbage looper</name>
    <dbReference type="NCBI Taxonomy" id="7111"/>
    <lineage>
        <taxon>Eukaryota</taxon>
        <taxon>Metazoa</taxon>
        <taxon>Ecdysozoa</taxon>
        <taxon>Arthropoda</taxon>
        <taxon>Hexapoda</taxon>
        <taxon>Insecta</taxon>
        <taxon>Pterygota</taxon>
        <taxon>Neoptera</taxon>
        <taxon>Endopterygota</taxon>
        <taxon>Lepidoptera</taxon>
        <taxon>Glossata</taxon>
        <taxon>Ditrysia</taxon>
        <taxon>Noctuoidea</taxon>
        <taxon>Noctuidae</taxon>
        <taxon>Plusiinae</taxon>
        <taxon>Trichoplusia</taxon>
    </lineage>
</organism>
<dbReference type="OrthoDB" id="7315458at2759"/>
<dbReference type="AlphaFoldDB" id="A0A7E5VP28"/>
<gene>
    <name evidence="3" type="primary">LOC113495491</name>
</gene>
<sequence>MLHYASTLIEDKETCKKQYEVYPNMTEVIDQYMICTLAQGNINDAGETILKSPPTADGCTTDQQKLMGFEGISCEEGEGGRDEILMDNTRRGIKANETKLKNQTNSTNQTKSKNQTRSSNKRKTSNRTQSTTTRITTPVNKTKIVGRNISDFARRAGICQVFTTRMIYSFYRNIVSIQLFLQ</sequence>
<dbReference type="InParanoid" id="A0A7E5VP28"/>
<dbReference type="Proteomes" id="UP000322000">
    <property type="component" value="Chromosome 6"/>
</dbReference>
<feature type="region of interest" description="Disordered" evidence="1">
    <location>
        <begin position="98"/>
        <end position="135"/>
    </location>
</feature>
<feature type="compositionally biased region" description="Polar residues" evidence="1">
    <location>
        <begin position="101"/>
        <end position="118"/>
    </location>
</feature>
<accession>A0A7E5VP28</accession>
<evidence type="ECO:0000313" key="3">
    <source>
        <dbReference type="RefSeq" id="XP_026730075.1"/>
    </source>
</evidence>
<proteinExistence type="predicted"/>
<protein>
    <submittedName>
        <fullName evidence="3">Uncharacterized protein LOC113495491</fullName>
    </submittedName>
</protein>
<dbReference type="RefSeq" id="XP_026730075.1">
    <property type="nucleotide sequence ID" value="XM_026874274.1"/>
</dbReference>
<dbReference type="GeneID" id="113495491"/>